<gene>
    <name evidence="1" type="ORF">GOP47_0006874</name>
</gene>
<dbReference type="EMBL" id="JABFUD020000006">
    <property type="protein sequence ID" value="KAI5079203.1"/>
    <property type="molecule type" value="Genomic_DNA"/>
</dbReference>
<comment type="caution">
    <text evidence="1">The sequence shown here is derived from an EMBL/GenBank/DDBJ whole genome shotgun (WGS) entry which is preliminary data.</text>
</comment>
<dbReference type="AlphaFoldDB" id="A0A9D4V4Q0"/>
<proteinExistence type="predicted"/>
<reference evidence="1" key="1">
    <citation type="submission" date="2021-01" db="EMBL/GenBank/DDBJ databases">
        <title>Adiantum capillus-veneris genome.</title>
        <authorList>
            <person name="Fang Y."/>
            <person name="Liao Q."/>
        </authorList>
    </citation>
    <scope>NUCLEOTIDE SEQUENCE</scope>
    <source>
        <strain evidence="1">H3</strain>
        <tissue evidence="1">Leaf</tissue>
    </source>
</reference>
<name>A0A9D4V4Q0_ADICA</name>
<protein>
    <submittedName>
        <fullName evidence="1">Uncharacterized protein</fullName>
    </submittedName>
</protein>
<evidence type="ECO:0000313" key="2">
    <source>
        <dbReference type="Proteomes" id="UP000886520"/>
    </source>
</evidence>
<organism evidence="1 2">
    <name type="scientific">Adiantum capillus-veneris</name>
    <name type="common">Maidenhair fern</name>
    <dbReference type="NCBI Taxonomy" id="13818"/>
    <lineage>
        <taxon>Eukaryota</taxon>
        <taxon>Viridiplantae</taxon>
        <taxon>Streptophyta</taxon>
        <taxon>Embryophyta</taxon>
        <taxon>Tracheophyta</taxon>
        <taxon>Polypodiopsida</taxon>
        <taxon>Polypodiidae</taxon>
        <taxon>Polypodiales</taxon>
        <taxon>Pteridineae</taxon>
        <taxon>Pteridaceae</taxon>
        <taxon>Vittarioideae</taxon>
        <taxon>Adiantum</taxon>
    </lineage>
</organism>
<evidence type="ECO:0000313" key="1">
    <source>
        <dbReference type="EMBL" id="KAI5079203.1"/>
    </source>
</evidence>
<keyword evidence="2" id="KW-1185">Reference proteome</keyword>
<sequence>MRHAGHDAGLAIPSQRASVPTWCASTWFYKVHMLGLCVLEGSWSVQVAELGLFDLVSGQVQRMVPFGWYLCMFAQWWALCLPVGWEPVRVPDSCVAELCP</sequence>
<dbReference type="Proteomes" id="UP000886520">
    <property type="component" value="Chromosome 6"/>
</dbReference>
<accession>A0A9D4V4Q0</accession>